<dbReference type="Gene3D" id="1.10.472.10">
    <property type="entry name" value="Cyclin-like"/>
    <property type="match status" value="1"/>
</dbReference>
<dbReference type="InterPro" id="IPR036915">
    <property type="entry name" value="Cyclin-like_sf"/>
</dbReference>
<keyword evidence="4" id="KW-0131">Cell cycle</keyword>
<evidence type="ECO:0000256" key="3">
    <source>
        <dbReference type="ARBA" id="ARBA00023127"/>
    </source>
</evidence>
<evidence type="ECO:0008006" key="7">
    <source>
        <dbReference type="Google" id="ProtNLM"/>
    </source>
</evidence>
<evidence type="ECO:0000313" key="5">
    <source>
        <dbReference type="EMBL" id="EPS61107.1"/>
    </source>
</evidence>
<comment type="similarity">
    <text evidence="1">Belongs to the cyclin family. Cyclin U/P subfamily.</text>
</comment>
<dbReference type="PANTHER" id="PTHR15615:SF101">
    <property type="entry name" value="CYCLIN-U4-1"/>
    <property type="match status" value="1"/>
</dbReference>
<evidence type="ECO:0000256" key="2">
    <source>
        <dbReference type="ARBA" id="ARBA00022618"/>
    </source>
</evidence>
<keyword evidence="3" id="KW-0195">Cyclin</keyword>
<dbReference type="GO" id="GO:0019901">
    <property type="term" value="F:protein kinase binding"/>
    <property type="evidence" value="ECO:0007669"/>
    <property type="project" value="InterPro"/>
</dbReference>
<comment type="caution">
    <text evidence="5">The sequence shown here is derived from an EMBL/GenBank/DDBJ whole genome shotgun (WGS) entry which is preliminary data.</text>
</comment>
<dbReference type="OrthoDB" id="337735at2759"/>
<dbReference type="PIRSF" id="PIRSF027110">
    <property type="entry name" value="PREG"/>
    <property type="match status" value="1"/>
</dbReference>
<reference evidence="5 6" key="1">
    <citation type="journal article" date="2013" name="BMC Genomics">
        <title>The miniature genome of a carnivorous plant Genlisea aurea contains a low number of genes and short non-coding sequences.</title>
        <authorList>
            <person name="Leushkin E.V."/>
            <person name="Sutormin R.A."/>
            <person name="Nabieva E.R."/>
            <person name="Penin A.A."/>
            <person name="Kondrashov A.S."/>
            <person name="Logacheva M.D."/>
        </authorList>
    </citation>
    <scope>NUCLEOTIDE SEQUENCE [LARGE SCALE GENOMIC DNA]</scope>
</reference>
<dbReference type="PANTHER" id="PTHR15615">
    <property type="match status" value="1"/>
</dbReference>
<proteinExistence type="inferred from homology"/>
<dbReference type="AlphaFoldDB" id="S8DN12"/>
<feature type="non-terminal residue" evidence="5">
    <location>
        <position position="1"/>
    </location>
</feature>
<dbReference type="GO" id="GO:0051301">
    <property type="term" value="P:cell division"/>
    <property type="evidence" value="ECO:0007669"/>
    <property type="project" value="UniProtKB-KW"/>
</dbReference>
<keyword evidence="2" id="KW-0132">Cell division</keyword>
<keyword evidence="6" id="KW-1185">Reference proteome</keyword>
<dbReference type="EMBL" id="AUSU01007074">
    <property type="protein sequence ID" value="EPS61107.1"/>
    <property type="molecule type" value="Genomic_DNA"/>
</dbReference>
<sequence length="101" mass="11599">DSMVKLVRFISNQLQTIAEANEVEVEQASIFHGGTKPTISVEWYMERIFQYAKCSPSCYVVSYIYLDRFSKRQRSVPIDSFSVHRLLLAAVLVSAKFMDDV</sequence>
<evidence type="ECO:0000256" key="1">
    <source>
        <dbReference type="ARBA" id="ARBA00007215"/>
    </source>
</evidence>
<accession>S8DN12</accession>
<evidence type="ECO:0000313" key="6">
    <source>
        <dbReference type="Proteomes" id="UP000015453"/>
    </source>
</evidence>
<name>S8DN12_9LAMI</name>
<dbReference type="Pfam" id="PF08613">
    <property type="entry name" value="Cyclin"/>
    <property type="match status" value="1"/>
</dbReference>
<gene>
    <name evidence="5" type="ORF">M569_13692</name>
</gene>
<protein>
    <recommendedName>
        <fullName evidence="7">Cyclin</fullName>
    </recommendedName>
</protein>
<dbReference type="SUPFAM" id="SSF47954">
    <property type="entry name" value="Cyclin-like"/>
    <property type="match status" value="1"/>
</dbReference>
<dbReference type="InterPro" id="IPR012389">
    <property type="entry name" value="Cyclin_P/U"/>
</dbReference>
<dbReference type="InterPro" id="IPR013922">
    <property type="entry name" value="Cyclin_PHO80-like"/>
</dbReference>
<dbReference type="Proteomes" id="UP000015453">
    <property type="component" value="Unassembled WGS sequence"/>
</dbReference>
<organism evidence="5 6">
    <name type="scientific">Genlisea aurea</name>
    <dbReference type="NCBI Taxonomy" id="192259"/>
    <lineage>
        <taxon>Eukaryota</taxon>
        <taxon>Viridiplantae</taxon>
        <taxon>Streptophyta</taxon>
        <taxon>Embryophyta</taxon>
        <taxon>Tracheophyta</taxon>
        <taxon>Spermatophyta</taxon>
        <taxon>Magnoliopsida</taxon>
        <taxon>eudicotyledons</taxon>
        <taxon>Gunneridae</taxon>
        <taxon>Pentapetalae</taxon>
        <taxon>asterids</taxon>
        <taxon>lamiids</taxon>
        <taxon>Lamiales</taxon>
        <taxon>Lentibulariaceae</taxon>
        <taxon>Genlisea</taxon>
    </lineage>
</organism>
<evidence type="ECO:0000256" key="4">
    <source>
        <dbReference type="ARBA" id="ARBA00023306"/>
    </source>
</evidence>